<gene>
    <name evidence="1" type="ORF">DS2_11988</name>
</gene>
<comment type="caution">
    <text evidence="1">The sequence shown here is derived from an EMBL/GenBank/DDBJ whole genome shotgun (WGS) entry which is preliminary data.</text>
</comment>
<dbReference type="STRING" id="1328313.DS2_11988"/>
<accession>W7QC09</accession>
<evidence type="ECO:0000313" key="2">
    <source>
        <dbReference type="Proteomes" id="UP000019276"/>
    </source>
</evidence>
<name>W7QC09_9ALTE</name>
<dbReference type="EMBL" id="ARZY01000022">
    <property type="protein sequence ID" value="EWH09551.1"/>
    <property type="molecule type" value="Genomic_DNA"/>
</dbReference>
<keyword evidence="2" id="KW-1185">Reference proteome</keyword>
<dbReference type="AlphaFoldDB" id="W7QC09"/>
<proteinExistence type="predicted"/>
<evidence type="ECO:0000313" key="1">
    <source>
        <dbReference type="EMBL" id="EWH09551.1"/>
    </source>
</evidence>
<protein>
    <submittedName>
        <fullName evidence="1">Uncharacterized protein</fullName>
    </submittedName>
</protein>
<organism evidence="1 2">
    <name type="scientific">Catenovulum agarivorans DS-2</name>
    <dbReference type="NCBI Taxonomy" id="1328313"/>
    <lineage>
        <taxon>Bacteria</taxon>
        <taxon>Pseudomonadati</taxon>
        <taxon>Pseudomonadota</taxon>
        <taxon>Gammaproteobacteria</taxon>
        <taxon>Alteromonadales</taxon>
        <taxon>Alteromonadaceae</taxon>
        <taxon>Catenovulum</taxon>
    </lineage>
</organism>
<sequence>MSFGVIIVFLLNRLKSHVILGVGMALKFLGDKNIANLSYIWHDVHKNVKLKQDNQLQWTVR</sequence>
<dbReference type="Proteomes" id="UP000019276">
    <property type="component" value="Unassembled WGS sequence"/>
</dbReference>
<reference evidence="1 2" key="1">
    <citation type="journal article" date="2014" name="Genome Announc.">
        <title>Draft Genome Sequence of the Agar-Degrading Bacterium Catenovulum sp. Strain DS-2, Isolated from Intestines of Haliotis diversicolor.</title>
        <authorList>
            <person name="Shan D."/>
            <person name="Li X."/>
            <person name="Gu Z."/>
            <person name="Wei G."/>
            <person name="Gao Z."/>
            <person name="Shao Z."/>
        </authorList>
    </citation>
    <scope>NUCLEOTIDE SEQUENCE [LARGE SCALE GENOMIC DNA]</scope>
    <source>
        <strain evidence="1 2">DS-2</strain>
    </source>
</reference>